<dbReference type="InterPro" id="IPR000917">
    <property type="entry name" value="Sulfatase_N"/>
</dbReference>
<evidence type="ECO:0000256" key="5">
    <source>
        <dbReference type="SAM" id="MobiDB-lite"/>
    </source>
</evidence>
<dbReference type="InterPro" id="IPR024607">
    <property type="entry name" value="Sulfatase_CS"/>
</dbReference>
<evidence type="ECO:0000256" key="3">
    <source>
        <dbReference type="ARBA" id="ARBA00022801"/>
    </source>
</evidence>
<evidence type="ECO:0000256" key="1">
    <source>
        <dbReference type="ARBA" id="ARBA00008779"/>
    </source>
</evidence>
<dbReference type="SUPFAM" id="SSF53649">
    <property type="entry name" value="Alkaline phosphatase-like"/>
    <property type="match status" value="1"/>
</dbReference>
<dbReference type="InterPro" id="IPR017850">
    <property type="entry name" value="Alkaline_phosphatase_core_sf"/>
</dbReference>
<dbReference type="CDD" id="cd16027">
    <property type="entry name" value="SGSH"/>
    <property type="match status" value="1"/>
</dbReference>
<dbReference type="Gene3D" id="3.40.720.10">
    <property type="entry name" value="Alkaline Phosphatase, subunit A"/>
    <property type="match status" value="1"/>
</dbReference>
<accession>A0A381QBB1</accession>
<gene>
    <name evidence="7" type="ORF">METZ01_LOCUS27797</name>
</gene>
<evidence type="ECO:0000259" key="6">
    <source>
        <dbReference type="Pfam" id="PF00884"/>
    </source>
</evidence>
<organism evidence="7">
    <name type="scientific">marine metagenome</name>
    <dbReference type="NCBI Taxonomy" id="408172"/>
    <lineage>
        <taxon>unclassified sequences</taxon>
        <taxon>metagenomes</taxon>
        <taxon>ecological metagenomes</taxon>
    </lineage>
</organism>
<feature type="region of interest" description="Disordered" evidence="5">
    <location>
        <begin position="186"/>
        <end position="216"/>
    </location>
</feature>
<dbReference type="GO" id="GO:0046872">
    <property type="term" value="F:metal ion binding"/>
    <property type="evidence" value="ECO:0007669"/>
    <property type="project" value="UniProtKB-KW"/>
</dbReference>
<sequence>MEEQQAMSGFKVVLGLCIFVLAPTLFSQSSFAEKNPAARTNILWISIDDQSPWYGTYGDTRIQTPNIDALASQGVVFERAYAPSPVCSPTRSAIITGTYSIRTGTHDHRSGRVSNYQIRLPEGVTTVPELFRKAGYTTYNGSKDDFNFAYDRSDLYSIVEGFSFERNQYNRALGSLPAESITNDNDKAAVTKRQRAKGTTALERGDQSWKGSAGAGDWRDVTSGSVFFGQMSVAGGKGIKNFESQLPSLGYTPIKPADVRVPDQYPDIPQVRQHLADHYNSVLRTDYQVGQTVSRLKADGLWKNTVIFLYSDHGSDLPRSKEFTYAEGLHVPLIVVAPSMSDVVKPGSRRSDLVNLMDISATSLALANLDVPNYMDSRNLFAKDYSRDYVFSSADRMSNVIDRVRSVMGERYHYIRNFMIDRPLMNWGHREMISLADPEKSSFLIIRRLATQGKLTYAQAAPYGPRVPEELYDLQNDPDEVVNLANDPAHAGQLDEMRSQLEAWIVDTDDKGQYPRSEAAWTEITERFPASWLRSPEFQ</sequence>
<feature type="domain" description="Sulfatase N-terminal" evidence="6">
    <location>
        <begin position="41"/>
        <end position="368"/>
    </location>
</feature>
<evidence type="ECO:0000256" key="2">
    <source>
        <dbReference type="ARBA" id="ARBA00022723"/>
    </source>
</evidence>
<keyword evidence="3" id="KW-0378">Hydrolase</keyword>
<dbReference type="PANTHER" id="PTHR42693:SF53">
    <property type="entry name" value="ENDO-4-O-SULFATASE"/>
    <property type="match status" value="1"/>
</dbReference>
<reference evidence="7" key="1">
    <citation type="submission" date="2018-05" db="EMBL/GenBank/DDBJ databases">
        <authorList>
            <person name="Lanie J.A."/>
            <person name="Ng W.-L."/>
            <person name="Kazmierczak K.M."/>
            <person name="Andrzejewski T.M."/>
            <person name="Davidsen T.M."/>
            <person name="Wayne K.J."/>
            <person name="Tettelin H."/>
            <person name="Glass J.I."/>
            <person name="Rusch D."/>
            <person name="Podicherti R."/>
            <person name="Tsui H.-C.T."/>
            <person name="Winkler M.E."/>
        </authorList>
    </citation>
    <scope>NUCLEOTIDE SEQUENCE</scope>
</reference>
<dbReference type="AlphaFoldDB" id="A0A381QBB1"/>
<comment type="similarity">
    <text evidence="1">Belongs to the sulfatase family.</text>
</comment>
<proteinExistence type="inferred from homology"/>
<keyword evidence="4" id="KW-0106">Calcium</keyword>
<name>A0A381QBB1_9ZZZZ</name>
<evidence type="ECO:0000256" key="4">
    <source>
        <dbReference type="ARBA" id="ARBA00022837"/>
    </source>
</evidence>
<dbReference type="InterPro" id="IPR050738">
    <property type="entry name" value="Sulfatase"/>
</dbReference>
<evidence type="ECO:0000313" key="7">
    <source>
        <dbReference type="EMBL" id="SUZ74943.1"/>
    </source>
</evidence>
<dbReference type="EMBL" id="UINC01001227">
    <property type="protein sequence ID" value="SUZ74943.1"/>
    <property type="molecule type" value="Genomic_DNA"/>
</dbReference>
<dbReference type="GO" id="GO:0004065">
    <property type="term" value="F:arylsulfatase activity"/>
    <property type="evidence" value="ECO:0007669"/>
    <property type="project" value="TreeGrafter"/>
</dbReference>
<dbReference type="PROSITE" id="PS00523">
    <property type="entry name" value="SULFATASE_1"/>
    <property type="match status" value="1"/>
</dbReference>
<dbReference type="Pfam" id="PF00884">
    <property type="entry name" value="Sulfatase"/>
    <property type="match status" value="1"/>
</dbReference>
<dbReference type="PANTHER" id="PTHR42693">
    <property type="entry name" value="ARYLSULFATASE FAMILY MEMBER"/>
    <property type="match status" value="1"/>
</dbReference>
<keyword evidence="2" id="KW-0479">Metal-binding</keyword>
<protein>
    <recommendedName>
        <fullName evidence="6">Sulfatase N-terminal domain-containing protein</fullName>
    </recommendedName>
</protein>